<comment type="caution">
    <text evidence="2">The sequence shown here is derived from an EMBL/GenBank/DDBJ whole genome shotgun (WGS) entry which is preliminary data.</text>
</comment>
<evidence type="ECO:0000313" key="2">
    <source>
        <dbReference type="EMBL" id="TNN70082.1"/>
    </source>
</evidence>
<evidence type="ECO:0000313" key="3">
    <source>
        <dbReference type="Proteomes" id="UP000314294"/>
    </source>
</evidence>
<protein>
    <submittedName>
        <fullName evidence="2">Uncharacterized protein</fullName>
    </submittedName>
</protein>
<keyword evidence="3" id="KW-1185">Reference proteome</keyword>
<gene>
    <name evidence="2" type="ORF">EYF80_019758</name>
</gene>
<feature type="compositionally biased region" description="Gly residues" evidence="1">
    <location>
        <begin position="123"/>
        <end position="132"/>
    </location>
</feature>
<organism evidence="2 3">
    <name type="scientific">Liparis tanakae</name>
    <name type="common">Tanaka's snailfish</name>
    <dbReference type="NCBI Taxonomy" id="230148"/>
    <lineage>
        <taxon>Eukaryota</taxon>
        <taxon>Metazoa</taxon>
        <taxon>Chordata</taxon>
        <taxon>Craniata</taxon>
        <taxon>Vertebrata</taxon>
        <taxon>Euteleostomi</taxon>
        <taxon>Actinopterygii</taxon>
        <taxon>Neopterygii</taxon>
        <taxon>Teleostei</taxon>
        <taxon>Neoteleostei</taxon>
        <taxon>Acanthomorphata</taxon>
        <taxon>Eupercaria</taxon>
        <taxon>Perciformes</taxon>
        <taxon>Cottioidei</taxon>
        <taxon>Cottales</taxon>
        <taxon>Liparidae</taxon>
        <taxon>Liparis</taxon>
    </lineage>
</organism>
<dbReference type="EMBL" id="SRLO01000168">
    <property type="protein sequence ID" value="TNN70082.1"/>
    <property type="molecule type" value="Genomic_DNA"/>
</dbReference>
<sequence>MRIKTPLNGFCDAQTQREANPLAFAGGFLLDASRRILFPSFAEMQKKKRGHGRKWQRKQLRGGTPIYAARHKGIKSRSSKQSRFAIRADELKFRPRIRRTTISSCLPFNPKSDGLSGDQAYLSGGGRTGLGQGQITRNTGDSHTSKVAKSAVDYSNEGRGDE</sequence>
<evidence type="ECO:0000256" key="1">
    <source>
        <dbReference type="SAM" id="MobiDB-lite"/>
    </source>
</evidence>
<accession>A0A4Z2HYR9</accession>
<feature type="compositionally biased region" description="Polar residues" evidence="1">
    <location>
        <begin position="138"/>
        <end position="147"/>
    </location>
</feature>
<feature type="region of interest" description="Disordered" evidence="1">
    <location>
        <begin position="117"/>
        <end position="162"/>
    </location>
</feature>
<proteinExistence type="predicted"/>
<dbReference type="Proteomes" id="UP000314294">
    <property type="component" value="Unassembled WGS sequence"/>
</dbReference>
<name>A0A4Z2HYR9_9TELE</name>
<reference evidence="2 3" key="1">
    <citation type="submission" date="2019-03" db="EMBL/GenBank/DDBJ databases">
        <title>First draft genome of Liparis tanakae, snailfish: a comprehensive survey of snailfish specific genes.</title>
        <authorList>
            <person name="Kim W."/>
            <person name="Song I."/>
            <person name="Jeong J.-H."/>
            <person name="Kim D."/>
            <person name="Kim S."/>
            <person name="Ryu S."/>
            <person name="Song J.Y."/>
            <person name="Lee S.K."/>
        </authorList>
    </citation>
    <scope>NUCLEOTIDE SEQUENCE [LARGE SCALE GENOMIC DNA]</scope>
    <source>
        <tissue evidence="2">Muscle</tissue>
    </source>
</reference>
<dbReference type="AlphaFoldDB" id="A0A4Z2HYR9"/>